<evidence type="ECO:0000256" key="1">
    <source>
        <dbReference type="SAM" id="Phobius"/>
    </source>
</evidence>
<dbReference type="AlphaFoldDB" id="A0A9D4FLF3"/>
<keyword evidence="3" id="KW-1185">Reference proteome</keyword>
<accession>A0A9D4FLF3</accession>
<reference evidence="2" key="1">
    <citation type="journal article" date="2019" name="bioRxiv">
        <title>The Genome of the Zebra Mussel, Dreissena polymorpha: A Resource for Invasive Species Research.</title>
        <authorList>
            <person name="McCartney M.A."/>
            <person name="Auch B."/>
            <person name="Kono T."/>
            <person name="Mallez S."/>
            <person name="Zhang Y."/>
            <person name="Obille A."/>
            <person name="Becker A."/>
            <person name="Abrahante J.E."/>
            <person name="Garbe J."/>
            <person name="Badalamenti J.P."/>
            <person name="Herman A."/>
            <person name="Mangelson H."/>
            <person name="Liachko I."/>
            <person name="Sullivan S."/>
            <person name="Sone E.D."/>
            <person name="Koren S."/>
            <person name="Silverstein K.A.T."/>
            <person name="Beckman K.B."/>
            <person name="Gohl D.M."/>
        </authorList>
    </citation>
    <scope>NUCLEOTIDE SEQUENCE</scope>
    <source>
        <strain evidence="2">Duluth1</strain>
        <tissue evidence="2">Whole animal</tissue>
    </source>
</reference>
<gene>
    <name evidence="2" type="ORF">DPMN_154135</name>
</gene>
<keyword evidence="1" id="KW-0812">Transmembrane</keyword>
<dbReference type="Proteomes" id="UP000828390">
    <property type="component" value="Unassembled WGS sequence"/>
</dbReference>
<organism evidence="2 3">
    <name type="scientific">Dreissena polymorpha</name>
    <name type="common">Zebra mussel</name>
    <name type="synonym">Mytilus polymorpha</name>
    <dbReference type="NCBI Taxonomy" id="45954"/>
    <lineage>
        <taxon>Eukaryota</taxon>
        <taxon>Metazoa</taxon>
        <taxon>Spiralia</taxon>
        <taxon>Lophotrochozoa</taxon>
        <taxon>Mollusca</taxon>
        <taxon>Bivalvia</taxon>
        <taxon>Autobranchia</taxon>
        <taxon>Heteroconchia</taxon>
        <taxon>Euheterodonta</taxon>
        <taxon>Imparidentia</taxon>
        <taxon>Neoheterodontei</taxon>
        <taxon>Myida</taxon>
        <taxon>Dreissenoidea</taxon>
        <taxon>Dreissenidae</taxon>
        <taxon>Dreissena</taxon>
    </lineage>
</organism>
<keyword evidence="1" id="KW-1133">Transmembrane helix</keyword>
<proteinExistence type="predicted"/>
<name>A0A9D4FLF3_DREPO</name>
<dbReference type="EMBL" id="JAIWYP010000007">
    <property type="protein sequence ID" value="KAH3800502.1"/>
    <property type="molecule type" value="Genomic_DNA"/>
</dbReference>
<sequence length="128" mass="14828">MKRFPKAVPEENATEIITAAQFKKTEEKVANVFNITGVQKHTSIHWMSYVGDSEDDPYIDNIALEFIKKMMQPKRQKNQIKLDTMPLIMRLKLKLKKFKTHIYEMCALIVCIIAVVYVVKAICTPLKI</sequence>
<comment type="caution">
    <text evidence="2">The sequence shown here is derived from an EMBL/GenBank/DDBJ whole genome shotgun (WGS) entry which is preliminary data.</text>
</comment>
<keyword evidence="1" id="KW-0472">Membrane</keyword>
<reference evidence="2" key="2">
    <citation type="submission" date="2020-11" db="EMBL/GenBank/DDBJ databases">
        <authorList>
            <person name="McCartney M.A."/>
            <person name="Auch B."/>
            <person name="Kono T."/>
            <person name="Mallez S."/>
            <person name="Becker A."/>
            <person name="Gohl D.M."/>
            <person name="Silverstein K.A.T."/>
            <person name="Koren S."/>
            <person name="Bechman K.B."/>
            <person name="Herman A."/>
            <person name="Abrahante J.E."/>
            <person name="Garbe J."/>
        </authorList>
    </citation>
    <scope>NUCLEOTIDE SEQUENCE</scope>
    <source>
        <strain evidence="2">Duluth1</strain>
        <tissue evidence="2">Whole animal</tissue>
    </source>
</reference>
<feature type="transmembrane region" description="Helical" evidence="1">
    <location>
        <begin position="102"/>
        <end position="122"/>
    </location>
</feature>
<evidence type="ECO:0000313" key="2">
    <source>
        <dbReference type="EMBL" id="KAH3800502.1"/>
    </source>
</evidence>
<protein>
    <submittedName>
        <fullName evidence="2">Uncharacterized protein</fullName>
    </submittedName>
</protein>
<evidence type="ECO:0000313" key="3">
    <source>
        <dbReference type="Proteomes" id="UP000828390"/>
    </source>
</evidence>